<protein>
    <submittedName>
        <fullName evidence="2">Glycosyl transferase family 2</fullName>
    </submittedName>
</protein>
<dbReference type="InterPro" id="IPR050834">
    <property type="entry name" value="Glycosyltransf_2"/>
</dbReference>
<reference evidence="2 3" key="1">
    <citation type="submission" date="2016-11" db="EMBL/GenBank/DDBJ databases">
        <title>Mixed transmission modes and dynamic genome evolution in an obligate animal-bacterial symbiosis.</title>
        <authorList>
            <person name="Russell S.L."/>
            <person name="Corbett-Detig R.B."/>
            <person name="Cavanaugh C.M."/>
        </authorList>
    </citation>
    <scope>NUCLEOTIDE SEQUENCE [LARGE SCALE GENOMIC DNA]</scope>
    <source>
        <strain evidence="2">MA-KB16</strain>
    </source>
</reference>
<gene>
    <name evidence="2" type="ORF">BOV88_12715</name>
</gene>
<evidence type="ECO:0000313" key="2">
    <source>
        <dbReference type="EMBL" id="OOY33906.1"/>
    </source>
</evidence>
<dbReference type="Gene3D" id="3.90.550.10">
    <property type="entry name" value="Spore Coat Polysaccharide Biosynthesis Protein SpsA, Chain A"/>
    <property type="match status" value="1"/>
</dbReference>
<keyword evidence="2" id="KW-0808">Transferase</keyword>
<organism evidence="2 3">
    <name type="scientific">Solemya velum gill symbiont</name>
    <dbReference type="NCBI Taxonomy" id="2340"/>
    <lineage>
        <taxon>Bacteria</taxon>
        <taxon>Pseudomonadati</taxon>
        <taxon>Pseudomonadota</taxon>
        <taxon>Gammaproteobacteria</taxon>
        <taxon>sulfur-oxidizing symbionts</taxon>
    </lineage>
</organism>
<dbReference type="SUPFAM" id="SSF53448">
    <property type="entry name" value="Nucleotide-diphospho-sugar transferases"/>
    <property type="match status" value="1"/>
</dbReference>
<dbReference type="InterPro" id="IPR001173">
    <property type="entry name" value="Glyco_trans_2-like"/>
</dbReference>
<dbReference type="RefSeq" id="WP_078453603.1">
    <property type="nucleotide sequence ID" value="NZ_MPNX01000029.1"/>
</dbReference>
<evidence type="ECO:0000313" key="3">
    <source>
        <dbReference type="Proteomes" id="UP000190962"/>
    </source>
</evidence>
<dbReference type="PANTHER" id="PTHR43685:SF2">
    <property type="entry name" value="GLYCOSYLTRANSFERASE 2-LIKE DOMAIN-CONTAINING PROTEIN"/>
    <property type="match status" value="1"/>
</dbReference>
<dbReference type="AlphaFoldDB" id="A0A1T2E4R6"/>
<dbReference type="InterPro" id="IPR029044">
    <property type="entry name" value="Nucleotide-diphossugar_trans"/>
</dbReference>
<comment type="caution">
    <text evidence="2">The sequence shown here is derived from an EMBL/GenBank/DDBJ whole genome shotgun (WGS) entry which is preliminary data.</text>
</comment>
<dbReference type="EMBL" id="MPNX01000029">
    <property type="protein sequence ID" value="OOY33906.1"/>
    <property type="molecule type" value="Genomic_DNA"/>
</dbReference>
<accession>A0A1T2E4R6</accession>
<dbReference type="GO" id="GO:0016740">
    <property type="term" value="F:transferase activity"/>
    <property type="evidence" value="ECO:0007669"/>
    <property type="project" value="UniProtKB-KW"/>
</dbReference>
<feature type="domain" description="Glycosyltransferase 2-like" evidence="1">
    <location>
        <begin position="8"/>
        <end position="117"/>
    </location>
</feature>
<name>A0A1T2E4R6_SOVGS</name>
<sequence length="308" mass="35045">MPSKTVAIFLCTYNGQKYLEEQLNSIRDQSYKNWKIWVSDDGSVDETKKLLEAFQETVGHDRLQIFDGPRSGFAANFLSLISNIDLSADYSAWSDQDDIWDKDKLGNAINWLERQPDTTPALYCSRTRLIDENGEEIGYSPLFRRPPSFANALVQSIAGGNTMVFNHQARSLFNHMPPDLEIISHDWFAYQLVTASGGRVYYDPKATLNYRQHGANLVGENRSLKALFYRLFQLLGGRFHVWNEVNIKALKKMDALMTSDNKAILEHFEKAHSGGLISRMSGFFRSGIYRQTIVGNIALFIATILKKI</sequence>
<dbReference type="CDD" id="cd04196">
    <property type="entry name" value="GT_2_like_d"/>
    <property type="match status" value="1"/>
</dbReference>
<dbReference type="Proteomes" id="UP000190962">
    <property type="component" value="Unassembled WGS sequence"/>
</dbReference>
<dbReference type="Pfam" id="PF00535">
    <property type="entry name" value="Glycos_transf_2"/>
    <property type="match status" value="1"/>
</dbReference>
<dbReference type="PANTHER" id="PTHR43685">
    <property type="entry name" value="GLYCOSYLTRANSFERASE"/>
    <property type="match status" value="1"/>
</dbReference>
<evidence type="ECO:0000259" key="1">
    <source>
        <dbReference type="Pfam" id="PF00535"/>
    </source>
</evidence>
<proteinExistence type="predicted"/>